<dbReference type="AlphaFoldDB" id="A0A9Q1IIE7"/>
<gene>
    <name evidence="2" type="ORF">SKAU_G00353590</name>
</gene>
<keyword evidence="3" id="KW-1185">Reference proteome</keyword>
<name>A0A9Q1IIE7_SYNKA</name>
<dbReference type="EMBL" id="JAINUF010000016">
    <property type="protein sequence ID" value="KAJ8340726.1"/>
    <property type="molecule type" value="Genomic_DNA"/>
</dbReference>
<feature type="region of interest" description="Disordered" evidence="1">
    <location>
        <begin position="160"/>
        <end position="179"/>
    </location>
</feature>
<proteinExistence type="predicted"/>
<comment type="caution">
    <text evidence="2">The sequence shown here is derived from an EMBL/GenBank/DDBJ whole genome shotgun (WGS) entry which is preliminary data.</text>
</comment>
<evidence type="ECO:0000256" key="1">
    <source>
        <dbReference type="SAM" id="MobiDB-lite"/>
    </source>
</evidence>
<evidence type="ECO:0000313" key="3">
    <source>
        <dbReference type="Proteomes" id="UP001152622"/>
    </source>
</evidence>
<evidence type="ECO:0000313" key="2">
    <source>
        <dbReference type="EMBL" id="KAJ8340726.1"/>
    </source>
</evidence>
<protein>
    <submittedName>
        <fullName evidence="2">Uncharacterized protein</fullName>
    </submittedName>
</protein>
<accession>A0A9Q1IIE7</accession>
<dbReference type="Proteomes" id="UP001152622">
    <property type="component" value="Chromosome 16"/>
</dbReference>
<organism evidence="2 3">
    <name type="scientific">Synaphobranchus kaupii</name>
    <name type="common">Kaup's arrowtooth eel</name>
    <dbReference type="NCBI Taxonomy" id="118154"/>
    <lineage>
        <taxon>Eukaryota</taxon>
        <taxon>Metazoa</taxon>
        <taxon>Chordata</taxon>
        <taxon>Craniata</taxon>
        <taxon>Vertebrata</taxon>
        <taxon>Euteleostomi</taxon>
        <taxon>Actinopterygii</taxon>
        <taxon>Neopterygii</taxon>
        <taxon>Teleostei</taxon>
        <taxon>Anguilliformes</taxon>
        <taxon>Synaphobranchidae</taxon>
        <taxon>Synaphobranchus</taxon>
    </lineage>
</organism>
<reference evidence="2" key="1">
    <citation type="journal article" date="2023" name="Science">
        <title>Genome structures resolve the early diversification of teleost fishes.</title>
        <authorList>
            <person name="Parey E."/>
            <person name="Louis A."/>
            <person name="Montfort J."/>
            <person name="Bouchez O."/>
            <person name="Roques C."/>
            <person name="Iampietro C."/>
            <person name="Lluch J."/>
            <person name="Castinel A."/>
            <person name="Donnadieu C."/>
            <person name="Desvignes T."/>
            <person name="Floi Bucao C."/>
            <person name="Jouanno E."/>
            <person name="Wen M."/>
            <person name="Mejri S."/>
            <person name="Dirks R."/>
            <person name="Jansen H."/>
            <person name="Henkel C."/>
            <person name="Chen W.J."/>
            <person name="Zahm M."/>
            <person name="Cabau C."/>
            <person name="Klopp C."/>
            <person name="Thompson A.W."/>
            <person name="Robinson-Rechavi M."/>
            <person name="Braasch I."/>
            <person name="Lecointre G."/>
            <person name="Bobe J."/>
            <person name="Postlethwait J.H."/>
            <person name="Berthelot C."/>
            <person name="Roest Crollius H."/>
            <person name="Guiguen Y."/>
        </authorList>
    </citation>
    <scope>NUCLEOTIDE SEQUENCE</scope>
    <source>
        <strain evidence="2">WJC10195</strain>
    </source>
</reference>
<sequence>MRCETRAGPRARFPDARGRTQLYSFSFSVNYSCPGGQGPAASDNKLKEPYSSPINPLSPTPPKSLHSGTLTMLAGTVVSRRRIPQCPSGPPSGAPVINQEGQAGGEWWTGCGYTQAEGLPGTCLEKSQPNKLWHRGQEVIRREAPSTLCRRRRRHLAKSSCLESTQQHSGELSTRGAGGQSLRPPLLALCTSSQKLSEVFDGEICQKRRLVAPALRGS</sequence>
<feature type="compositionally biased region" description="Polar residues" evidence="1">
    <location>
        <begin position="161"/>
        <end position="172"/>
    </location>
</feature>